<evidence type="ECO:0000256" key="5">
    <source>
        <dbReference type="ARBA" id="ARBA00022989"/>
    </source>
</evidence>
<dbReference type="OrthoDB" id="10035043at2759"/>
<reference evidence="9 10" key="1">
    <citation type="submission" date="2018-08" db="EMBL/GenBank/DDBJ databases">
        <authorList>
            <person name="Laetsch R D."/>
            <person name="Stevens L."/>
            <person name="Kumar S."/>
            <person name="Blaxter L. M."/>
        </authorList>
    </citation>
    <scope>NUCLEOTIDE SEQUENCE [LARGE SCALE GENOMIC DNA]</scope>
</reference>
<evidence type="ECO:0000256" key="7">
    <source>
        <dbReference type="ARBA" id="ARBA00039668"/>
    </source>
</evidence>
<evidence type="ECO:0000256" key="4">
    <source>
        <dbReference type="ARBA" id="ARBA00022692"/>
    </source>
</evidence>
<evidence type="ECO:0000313" key="9">
    <source>
        <dbReference type="EMBL" id="VBB28813.1"/>
    </source>
</evidence>
<evidence type="ECO:0000256" key="1">
    <source>
        <dbReference type="ARBA" id="ARBA00004141"/>
    </source>
</evidence>
<keyword evidence="6 8" id="KW-0472">Membrane</keyword>
<keyword evidence="3" id="KW-0813">Transport</keyword>
<comment type="similarity">
    <text evidence="2">Belongs to the nucleotide-sugar transporter family. SLC35B subfamily.</text>
</comment>
<gene>
    <name evidence="9" type="ORF">NAV_LOCUS3643</name>
</gene>
<organism evidence="9 10">
    <name type="scientific">Acanthocheilonema viteae</name>
    <name type="common">Filarial nematode worm</name>
    <name type="synonym">Dipetalonema viteae</name>
    <dbReference type="NCBI Taxonomy" id="6277"/>
    <lineage>
        <taxon>Eukaryota</taxon>
        <taxon>Metazoa</taxon>
        <taxon>Ecdysozoa</taxon>
        <taxon>Nematoda</taxon>
        <taxon>Chromadorea</taxon>
        <taxon>Rhabditida</taxon>
        <taxon>Spirurina</taxon>
        <taxon>Spiruromorpha</taxon>
        <taxon>Filarioidea</taxon>
        <taxon>Onchocercidae</taxon>
        <taxon>Acanthocheilonema</taxon>
    </lineage>
</organism>
<dbReference type="InterPro" id="IPR013657">
    <property type="entry name" value="SCL35B1-4/HUT1"/>
</dbReference>
<dbReference type="EMBL" id="UPTC01000479">
    <property type="protein sequence ID" value="VBB28813.1"/>
    <property type="molecule type" value="Genomic_DNA"/>
</dbReference>
<dbReference type="InterPro" id="IPR037185">
    <property type="entry name" value="EmrE-like"/>
</dbReference>
<protein>
    <recommendedName>
        <fullName evidence="7">Adenosine 3'-phospho 5'-phosphosulfate transporter 1</fullName>
    </recommendedName>
</protein>
<name>A0A498S9Z7_ACAVI</name>
<evidence type="ECO:0000256" key="6">
    <source>
        <dbReference type="ARBA" id="ARBA00023136"/>
    </source>
</evidence>
<keyword evidence="5 8" id="KW-1133">Transmembrane helix</keyword>
<dbReference type="PANTHER" id="PTHR10778:SF13">
    <property type="entry name" value="ADENOSINE 3'-PHOSPHO 5'-PHOSPHOSULFATE TRANSPORTER 1"/>
    <property type="match status" value="1"/>
</dbReference>
<dbReference type="Proteomes" id="UP000276991">
    <property type="component" value="Unassembled WGS sequence"/>
</dbReference>
<dbReference type="STRING" id="6277.A0A498S9Z7"/>
<dbReference type="AlphaFoldDB" id="A0A498S9Z7"/>
<evidence type="ECO:0000256" key="3">
    <source>
        <dbReference type="ARBA" id="ARBA00022448"/>
    </source>
</evidence>
<sequence length="108" mass="12295">MILCFITLIEEGTFLLPFRFLVTHEGFGRDIFLLSLSGALGQVVIYVTIERFGPMIFTVMMTLRQILSILLSAVAYGHPMSVWSVLGLLTTFTAIFGFIYIRHHKTRH</sequence>
<dbReference type="GO" id="GO:0005789">
    <property type="term" value="C:endoplasmic reticulum membrane"/>
    <property type="evidence" value="ECO:0007669"/>
    <property type="project" value="TreeGrafter"/>
</dbReference>
<dbReference type="SUPFAM" id="SSF103481">
    <property type="entry name" value="Multidrug resistance efflux transporter EmrE"/>
    <property type="match status" value="1"/>
</dbReference>
<accession>A0A498S9Z7</accession>
<feature type="transmembrane region" description="Helical" evidence="8">
    <location>
        <begin position="82"/>
        <end position="101"/>
    </location>
</feature>
<dbReference type="PANTHER" id="PTHR10778">
    <property type="entry name" value="SOLUTE CARRIER FAMILY 35 MEMBER B"/>
    <property type="match status" value="1"/>
</dbReference>
<comment type="subcellular location">
    <subcellularLocation>
        <location evidence="1">Membrane</location>
        <topology evidence="1">Multi-pass membrane protein</topology>
    </subcellularLocation>
</comment>
<dbReference type="GO" id="GO:0046964">
    <property type="term" value="F:3'-phosphoadenosine 5'-phosphosulfate transmembrane transporter activity"/>
    <property type="evidence" value="ECO:0007669"/>
    <property type="project" value="TreeGrafter"/>
</dbReference>
<evidence type="ECO:0000256" key="2">
    <source>
        <dbReference type="ARBA" id="ARBA00010694"/>
    </source>
</evidence>
<proteinExistence type="inferred from homology"/>
<feature type="transmembrane region" description="Helical" evidence="8">
    <location>
        <begin position="31"/>
        <end position="49"/>
    </location>
</feature>
<evidence type="ECO:0000256" key="8">
    <source>
        <dbReference type="SAM" id="Phobius"/>
    </source>
</evidence>
<keyword evidence="10" id="KW-1185">Reference proteome</keyword>
<evidence type="ECO:0000313" key="10">
    <source>
        <dbReference type="Proteomes" id="UP000276991"/>
    </source>
</evidence>
<dbReference type="Pfam" id="PF08449">
    <property type="entry name" value="UAA"/>
    <property type="match status" value="1"/>
</dbReference>
<keyword evidence="4 8" id="KW-0812">Transmembrane</keyword>
<feature type="transmembrane region" description="Helical" evidence="8">
    <location>
        <begin position="56"/>
        <end position="76"/>
    </location>
</feature>
<dbReference type="GO" id="GO:0000139">
    <property type="term" value="C:Golgi membrane"/>
    <property type="evidence" value="ECO:0007669"/>
    <property type="project" value="TreeGrafter"/>
</dbReference>